<evidence type="ECO:0000256" key="1">
    <source>
        <dbReference type="SAM" id="SignalP"/>
    </source>
</evidence>
<dbReference type="InterPro" id="IPR032575">
    <property type="entry name" value="DUF4923"/>
</dbReference>
<proteinExistence type="predicted"/>
<evidence type="ECO:0000313" key="4">
    <source>
        <dbReference type="Proteomes" id="UP000256321"/>
    </source>
</evidence>
<feature type="chain" id="PRO_5017833527" description="DUF4923 domain-containing protein" evidence="1">
    <location>
        <begin position="21"/>
        <end position="167"/>
    </location>
</feature>
<protein>
    <recommendedName>
        <fullName evidence="2">DUF4923 domain-containing protein</fullName>
    </recommendedName>
</protein>
<dbReference type="EMBL" id="QREV01000036">
    <property type="protein sequence ID" value="RDU48524.1"/>
    <property type="molecule type" value="Genomic_DNA"/>
</dbReference>
<feature type="domain" description="DUF4923" evidence="2">
    <location>
        <begin position="79"/>
        <end position="134"/>
    </location>
</feature>
<reference evidence="3 4" key="1">
    <citation type="submission" date="2018-07" db="EMBL/GenBank/DDBJ databases">
        <title>Parabacteroides acidifaciens nov. sp., isolated from human feces.</title>
        <authorList>
            <person name="Wang Y.J."/>
        </authorList>
    </citation>
    <scope>NUCLEOTIDE SEQUENCE [LARGE SCALE GENOMIC DNA]</scope>
    <source>
        <strain evidence="3 4">426-9</strain>
    </source>
</reference>
<sequence>MMVNSSFKFIKRVCMFLCLAVCFGCDSNSDSEEQIEQTEQRPNQPTEAIEANLNWKLAKLVEAGDEIKIPEELLKSEIACVIQFKEDGTFDGRMTANEINGSYAFNKETGKIELKLEMLTQVLDILYGDFEEMYLDYLFKKVYSYSQSDDGLYLYFGKDSYLKYQAK</sequence>
<comment type="caution">
    <text evidence="3">The sequence shown here is derived from an EMBL/GenBank/DDBJ whole genome shotgun (WGS) entry which is preliminary data.</text>
</comment>
<gene>
    <name evidence="3" type="ORF">DWU89_14100</name>
</gene>
<dbReference type="Pfam" id="PF16270">
    <property type="entry name" value="DUF4923"/>
    <property type="match status" value="1"/>
</dbReference>
<evidence type="ECO:0000313" key="3">
    <source>
        <dbReference type="EMBL" id="RDU48524.1"/>
    </source>
</evidence>
<feature type="signal peptide" evidence="1">
    <location>
        <begin position="1"/>
        <end position="20"/>
    </location>
</feature>
<name>A0A3D8HC25_9BACT</name>
<organism evidence="3 4">
    <name type="scientific">Parabacteroides acidifaciens</name>
    <dbReference type="NCBI Taxonomy" id="2290935"/>
    <lineage>
        <taxon>Bacteria</taxon>
        <taxon>Pseudomonadati</taxon>
        <taxon>Bacteroidota</taxon>
        <taxon>Bacteroidia</taxon>
        <taxon>Bacteroidales</taxon>
        <taxon>Tannerellaceae</taxon>
        <taxon>Parabacteroides</taxon>
    </lineage>
</organism>
<evidence type="ECO:0000259" key="2">
    <source>
        <dbReference type="Pfam" id="PF16270"/>
    </source>
</evidence>
<dbReference type="Proteomes" id="UP000256321">
    <property type="component" value="Unassembled WGS sequence"/>
</dbReference>
<accession>A0A3D8HC25</accession>
<keyword evidence="1" id="KW-0732">Signal</keyword>
<dbReference type="AlphaFoldDB" id="A0A3D8HC25"/>